<evidence type="ECO:0000259" key="3">
    <source>
        <dbReference type="PROSITE" id="PS50110"/>
    </source>
</evidence>
<evidence type="ECO:0000256" key="1">
    <source>
        <dbReference type="PROSITE-ProRule" id="PRU00169"/>
    </source>
</evidence>
<feature type="domain" description="Response regulatory" evidence="3">
    <location>
        <begin position="3"/>
        <end position="117"/>
    </location>
</feature>
<proteinExistence type="predicted"/>
<dbReference type="InterPro" id="IPR001789">
    <property type="entry name" value="Sig_transdc_resp-reg_receiver"/>
</dbReference>
<evidence type="ECO:0000313" key="4">
    <source>
        <dbReference type="EMBL" id="PYI50900.1"/>
    </source>
</evidence>
<feature type="region of interest" description="Disordered" evidence="2">
    <location>
        <begin position="119"/>
        <end position="141"/>
    </location>
</feature>
<gene>
    <name evidence="4" type="ORF">DLM86_27940</name>
</gene>
<keyword evidence="5" id="KW-1185">Reference proteome</keyword>
<protein>
    <submittedName>
        <fullName evidence="4">Two-component system response regulator</fullName>
    </submittedName>
</protein>
<dbReference type="SUPFAM" id="SSF52172">
    <property type="entry name" value="CheY-like"/>
    <property type="match status" value="1"/>
</dbReference>
<feature type="modified residue" description="4-aspartylphosphate" evidence="1">
    <location>
        <position position="52"/>
    </location>
</feature>
<dbReference type="Gene3D" id="3.40.50.2300">
    <property type="match status" value="1"/>
</dbReference>
<dbReference type="GO" id="GO:0000160">
    <property type="term" value="P:phosphorelay signal transduction system"/>
    <property type="evidence" value="ECO:0007669"/>
    <property type="project" value="InterPro"/>
</dbReference>
<dbReference type="InterPro" id="IPR011006">
    <property type="entry name" value="CheY-like_superfamily"/>
</dbReference>
<comment type="caution">
    <text evidence="4">The sequence shown here is derived from an EMBL/GenBank/DDBJ whole genome shotgun (WGS) entry which is preliminary data.</text>
</comment>
<dbReference type="PROSITE" id="PS50110">
    <property type="entry name" value="RESPONSE_REGULATORY"/>
    <property type="match status" value="1"/>
</dbReference>
<sequence length="141" mass="15323">MPKVMIVDDAAFMRAIIKDIVVELGWEASEAAGGAEAVAVYNIVKPDLVTMDITMPEMDGITALRKLIRLDPGAKVVMISAMSHHHQVIESVRAGAVDFIAKPLLKDRVKLALERALSRKTTKPAGERPHYSTKPSATASY</sequence>
<organism evidence="4 5">
    <name type="scientific">Paenibacillus flagellatus</name>
    <dbReference type="NCBI Taxonomy" id="2211139"/>
    <lineage>
        <taxon>Bacteria</taxon>
        <taxon>Bacillati</taxon>
        <taxon>Bacillota</taxon>
        <taxon>Bacilli</taxon>
        <taxon>Bacillales</taxon>
        <taxon>Paenibacillaceae</taxon>
        <taxon>Paenibacillus</taxon>
    </lineage>
</organism>
<dbReference type="Proteomes" id="UP000247476">
    <property type="component" value="Unassembled WGS sequence"/>
</dbReference>
<dbReference type="InterPro" id="IPR052048">
    <property type="entry name" value="ST_Response_Regulator"/>
</dbReference>
<dbReference type="PANTHER" id="PTHR43228:SF1">
    <property type="entry name" value="TWO-COMPONENT RESPONSE REGULATOR ARR22"/>
    <property type="match status" value="1"/>
</dbReference>
<dbReference type="PANTHER" id="PTHR43228">
    <property type="entry name" value="TWO-COMPONENT RESPONSE REGULATOR"/>
    <property type="match status" value="1"/>
</dbReference>
<evidence type="ECO:0000256" key="2">
    <source>
        <dbReference type="SAM" id="MobiDB-lite"/>
    </source>
</evidence>
<dbReference type="OrthoDB" id="9790669at2"/>
<reference evidence="4 5" key="1">
    <citation type="submission" date="2018-05" db="EMBL/GenBank/DDBJ databases">
        <title>Paenibacillus flagellatus sp. nov., isolated from selenium mineral soil.</title>
        <authorList>
            <person name="Dai X."/>
        </authorList>
    </citation>
    <scope>NUCLEOTIDE SEQUENCE [LARGE SCALE GENOMIC DNA]</scope>
    <source>
        <strain evidence="4 5">DXL2</strain>
    </source>
</reference>
<keyword evidence="1" id="KW-0597">Phosphoprotein</keyword>
<dbReference type="Pfam" id="PF00072">
    <property type="entry name" value="Response_reg"/>
    <property type="match status" value="1"/>
</dbReference>
<dbReference type="AlphaFoldDB" id="A0A2V5KAQ7"/>
<dbReference type="EMBL" id="QJVJ01000016">
    <property type="protein sequence ID" value="PYI50900.1"/>
    <property type="molecule type" value="Genomic_DNA"/>
</dbReference>
<name>A0A2V5KAQ7_9BACL</name>
<dbReference type="SMART" id="SM00448">
    <property type="entry name" value="REC"/>
    <property type="match status" value="1"/>
</dbReference>
<accession>A0A2V5KAQ7</accession>
<evidence type="ECO:0000313" key="5">
    <source>
        <dbReference type="Proteomes" id="UP000247476"/>
    </source>
</evidence>